<organism evidence="3 4">
    <name type="scientific">Diaporthe eres</name>
    <name type="common">Phomopsis oblonga</name>
    <dbReference type="NCBI Taxonomy" id="83184"/>
    <lineage>
        <taxon>Eukaryota</taxon>
        <taxon>Fungi</taxon>
        <taxon>Dikarya</taxon>
        <taxon>Ascomycota</taxon>
        <taxon>Pezizomycotina</taxon>
        <taxon>Sordariomycetes</taxon>
        <taxon>Sordariomycetidae</taxon>
        <taxon>Diaporthales</taxon>
        <taxon>Diaporthaceae</taxon>
        <taxon>Diaporthe</taxon>
        <taxon>Diaporthe eres species complex</taxon>
    </lineage>
</organism>
<evidence type="ECO:0000259" key="2">
    <source>
        <dbReference type="PROSITE" id="PS51462"/>
    </source>
</evidence>
<dbReference type="PROSITE" id="PS51462">
    <property type="entry name" value="NUDIX"/>
    <property type="match status" value="1"/>
</dbReference>
<evidence type="ECO:0000313" key="4">
    <source>
        <dbReference type="Proteomes" id="UP001430848"/>
    </source>
</evidence>
<dbReference type="SUPFAM" id="SSF55811">
    <property type="entry name" value="Nudix"/>
    <property type="match status" value="1"/>
</dbReference>
<dbReference type="Pfam" id="PF00293">
    <property type="entry name" value="NUDIX"/>
    <property type="match status" value="1"/>
</dbReference>
<gene>
    <name evidence="3" type="primary">mutT3</name>
    <name evidence="3" type="ORF">SLS63_002264</name>
</gene>
<comment type="caution">
    <text evidence="3">The sequence shown here is derived from an EMBL/GenBank/DDBJ whole genome shotgun (WGS) entry which is preliminary data.</text>
</comment>
<name>A0ABR1PL26_DIAER</name>
<dbReference type="InterPro" id="IPR000086">
    <property type="entry name" value="NUDIX_hydrolase_dom"/>
</dbReference>
<evidence type="ECO:0000256" key="1">
    <source>
        <dbReference type="SAM" id="MobiDB-lite"/>
    </source>
</evidence>
<evidence type="ECO:0000313" key="3">
    <source>
        <dbReference type="EMBL" id="KAK7738927.1"/>
    </source>
</evidence>
<sequence length="221" mass="24287">MYRHRADTRSWAIPGGARDQGETFRQTALREAEEEISLPRNYTEGPSPLVVVRREVTLLDHAVWRYVTLIADVVGPFSPARRPGDAESLSVEWVPIDQVGVSGGRFFPLLPAFWEAWPALLGMVREMDRPVLRLQPPIVRPMTVQPTTVQPTTVQPTTVQPTLAETGEPVPPPGVPDGSGDAPVPGPFTYISGNEGDPETEIDWLTGAEEGLCVWYIPAMP</sequence>
<feature type="domain" description="Nudix hydrolase" evidence="2">
    <location>
        <begin position="1"/>
        <end position="117"/>
    </location>
</feature>
<dbReference type="InterPro" id="IPR015797">
    <property type="entry name" value="NUDIX_hydrolase-like_dom_sf"/>
</dbReference>
<feature type="region of interest" description="Disordered" evidence="1">
    <location>
        <begin position="160"/>
        <end position="184"/>
    </location>
</feature>
<dbReference type="EMBL" id="JAKNSF020000005">
    <property type="protein sequence ID" value="KAK7738927.1"/>
    <property type="molecule type" value="Genomic_DNA"/>
</dbReference>
<reference evidence="3 4" key="1">
    <citation type="submission" date="2024-02" db="EMBL/GenBank/DDBJ databases">
        <title>De novo assembly and annotation of 12 fungi associated with fruit tree decline syndrome in Ontario, Canada.</title>
        <authorList>
            <person name="Sulman M."/>
            <person name="Ellouze W."/>
            <person name="Ilyukhin E."/>
        </authorList>
    </citation>
    <scope>NUCLEOTIDE SEQUENCE [LARGE SCALE GENOMIC DNA]</scope>
    <source>
        <strain evidence="3 4">M169</strain>
    </source>
</reference>
<keyword evidence="4" id="KW-1185">Reference proteome</keyword>
<accession>A0ABR1PL26</accession>
<dbReference type="Proteomes" id="UP001430848">
    <property type="component" value="Unassembled WGS sequence"/>
</dbReference>
<proteinExistence type="predicted"/>
<dbReference type="Gene3D" id="3.90.79.10">
    <property type="entry name" value="Nucleoside Triphosphate Pyrophosphohydrolase"/>
    <property type="match status" value="1"/>
</dbReference>
<protein>
    <submittedName>
        <fullName evidence="3">NUDIX domain</fullName>
    </submittedName>
</protein>